<proteinExistence type="predicted"/>
<evidence type="ECO:0000313" key="2">
    <source>
        <dbReference type="Proteomes" id="UP001295684"/>
    </source>
</evidence>
<reference evidence="1" key="1">
    <citation type="submission" date="2023-07" db="EMBL/GenBank/DDBJ databases">
        <authorList>
            <consortium name="AG Swart"/>
            <person name="Singh M."/>
            <person name="Singh A."/>
            <person name="Seah K."/>
            <person name="Emmerich C."/>
        </authorList>
    </citation>
    <scope>NUCLEOTIDE SEQUENCE</scope>
    <source>
        <strain evidence="1">DP1</strain>
    </source>
</reference>
<gene>
    <name evidence="1" type="ORF">ECRASSUSDP1_LOCUS3228</name>
</gene>
<dbReference type="Proteomes" id="UP001295684">
    <property type="component" value="Unassembled WGS sequence"/>
</dbReference>
<keyword evidence="2" id="KW-1185">Reference proteome</keyword>
<comment type="caution">
    <text evidence="1">The sequence shown here is derived from an EMBL/GenBank/DDBJ whole genome shotgun (WGS) entry which is preliminary data.</text>
</comment>
<protein>
    <submittedName>
        <fullName evidence="1">Uncharacterized protein</fullName>
    </submittedName>
</protein>
<name>A0AAD1UB39_EUPCR</name>
<dbReference type="EMBL" id="CAMPGE010003091">
    <property type="protein sequence ID" value="CAI2361913.1"/>
    <property type="molecule type" value="Genomic_DNA"/>
</dbReference>
<accession>A0AAD1UB39</accession>
<evidence type="ECO:0000313" key="1">
    <source>
        <dbReference type="EMBL" id="CAI2361913.1"/>
    </source>
</evidence>
<sequence length="170" mass="19175">MNNSVSNQLDENLSEDILNEGSPTCKVKVSKRLDINMNMTPFNPSRFGSQLKDHSDSVCAPKSLKTQGIQEPTKKKYYAVKHKSLMQNVPHLELQSYYSKTGLSSVHPRKMSLQDEIRTLLQKSAQLRKKSLLAKAQKTRPASESEQKPVEEVCCEGELVTFGNNDIHNK</sequence>
<dbReference type="AlphaFoldDB" id="A0AAD1UB39"/>
<organism evidence="1 2">
    <name type="scientific">Euplotes crassus</name>
    <dbReference type="NCBI Taxonomy" id="5936"/>
    <lineage>
        <taxon>Eukaryota</taxon>
        <taxon>Sar</taxon>
        <taxon>Alveolata</taxon>
        <taxon>Ciliophora</taxon>
        <taxon>Intramacronucleata</taxon>
        <taxon>Spirotrichea</taxon>
        <taxon>Hypotrichia</taxon>
        <taxon>Euplotida</taxon>
        <taxon>Euplotidae</taxon>
        <taxon>Moneuplotes</taxon>
    </lineage>
</organism>